<dbReference type="GO" id="GO:1990281">
    <property type="term" value="C:efflux pump complex"/>
    <property type="evidence" value="ECO:0007669"/>
    <property type="project" value="TreeGrafter"/>
</dbReference>
<organism evidence="6 7">
    <name type="scientific">Rhodobaculum claviforme</name>
    <dbReference type="NCBI Taxonomy" id="1549854"/>
    <lineage>
        <taxon>Bacteria</taxon>
        <taxon>Pseudomonadati</taxon>
        <taxon>Pseudomonadota</taxon>
        <taxon>Alphaproteobacteria</taxon>
        <taxon>Rhodobacterales</taxon>
        <taxon>Paracoccaceae</taxon>
        <taxon>Rhodobaculum</taxon>
    </lineage>
</organism>
<dbReference type="Gene3D" id="1.10.287.470">
    <property type="entry name" value="Helix hairpin bin"/>
    <property type="match status" value="1"/>
</dbReference>
<dbReference type="GO" id="GO:0015562">
    <property type="term" value="F:efflux transmembrane transporter activity"/>
    <property type="evidence" value="ECO:0007669"/>
    <property type="project" value="TreeGrafter"/>
</dbReference>
<dbReference type="Pfam" id="PF25989">
    <property type="entry name" value="YknX_C"/>
    <property type="match status" value="1"/>
</dbReference>
<reference evidence="6" key="2">
    <citation type="journal article" date="2020" name="Microorganisms">
        <title>Osmotic Adaptation and Compatible Solute Biosynthesis of Phototrophic Bacteria as Revealed from Genome Analyses.</title>
        <authorList>
            <person name="Imhoff J.F."/>
            <person name="Rahn T."/>
            <person name="Kunzel S."/>
            <person name="Keller A."/>
            <person name="Neulinger S.C."/>
        </authorList>
    </citation>
    <scope>NUCLEOTIDE SEQUENCE</scope>
    <source>
        <strain evidence="6">LMG 28126</strain>
    </source>
</reference>
<dbReference type="PANTHER" id="PTHR30469:SF15">
    <property type="entry name" value="HLYD FAMILY OF SECRETION PROTEINS"/>
    <property type="match status" value="1"/>
</dbReference>
<dbReference type="NCBIfam" id="TIGR01730">
    <property type="entry name" value="RND_mfp"/>
    <property type="match status" value="1"/>
</dbReference>
<dbReference type="InterPro" id="IPR058637">
    <property type="entry name" value="YknX-like_C"/>
</dbReference>
<dbReference type="AlphaFoldDB" id="A0A934TK13"/>
<dbReference type="Gene3D" id="2.40.420.20">
    <property type="match status" value="1"/>
</dbReference>
<feature type="compositionally biased region" description="Low complexity" evidence="2">
    <location>
        <begin position="12"/>
        <end position="28"/>
    </location>
</feature>
<evidence type="ECO:0000256" key="3">
    <source>
        <dbReference type="SAM" id="Phobius"/>
    </source>
</evidence>
<comment type="caution">
    <text evidence="6">The sequence shown here is derived from an EMBL/GenBank/DDBJ whole genome shotgun (WGS) entry which is preliminary data.</text>
</comment>
<keyword evidence="7" id="KW-1185">Reference proteome</keyword>
<dbReference type="EMBL" id="NHSD01000130">
    <property type="protein sequence ID" value="MBK5926478.1"/>
    <property type="molecule type" value="Genomic_DNA"/>
</dbReference>
<accession>A0A934TK13</accession>
<dbReference type="Proteomes" id="UP000706333">
    <property type="component" value="Unassembled WGS sequence"/>
</dbReference>
<evidence type="ECO:0000313" key="6">
    <source>
        <dbReference type="EMBL" id="MBK5926478.1"/>
    </source>
</evidence>
<keyword evidence="3" id="KW-0472">Membrane</keyword>
<dbReference type="InterPro" id="IPR058625">
    <property type="entry name" value="MdtA-like_BSH"/>
</dbReference>
<dbReference type="Pfam" id="PF25917">
    <property type="entry name" value="BSH_RND"/>
    <property type="match status" value="1"/>
</dbReference>
<name>A0A934TK13_9RHOB</name>
<comment type="similarity">
    <text evidence="1">Belongs to the membrane fusion protein (MFP) (TC 8.A.1) family.</text>
</comment>
<feature type="transmembrane region" description="Helical" evidence="3">
    <location>
        <begin position="43"/>
        <end position="66"/>
    </location>
</feature>
<dbReference type="PANTHER" id="PTHR30469">
    <property type="entry name" value="MULTIDRUG RESISTANCE PROTEIN MDTA"/>
    <property type="match status" value="1"/>
</dbReference>
<sequence>MSGTKRPEPETAHAPTRARTPDTAALPAVRPQPVRGDRGPRRLWWWLGAGGIGALIAALAVVQPWAPTVLPVMVERVAMAPVTRVLAVNGRIAALHSVDVRPLVGGVLTRVEVAEGADAASGDILARIDTAAQDAVLRQALAGLDAALVAQDQAEATFARALALGGNVSAAGLEADRRAVQSARQEVARMTALLEQAQVQLARHTLRAPLTGTIVALDAEPGQTVDTATVLMTLADLTDLVVETDVDEARASQIAVGQPAALRLAGEGETRAGHVRTVAGRVDTATGGLAVRIGFDAPVSAPIGLTVTANIVVDRRDAALTVPRGAVVTDGADAAVFVARDGMARRQPVTVIDWPAARLIVTDGLAPGDAVIVDAADLRDGQPVRTAQP</sequence>
<proteinExistence type="inferred from homology"/>
<evidence type="ECO:0000256" key="1">
    <source>
        <dbReference type="ARBA" id="ARBA00009477"/>
    </source>
</evidence>
<dbReference type="SUPFAM" id="SSF111369">
    <property type="entry name" value="HlyD-like secretion proteins"/>
    <property type="match status" value="1"/>
</dbReference>
<dbReference type="InterPro" id="IPR006143">
    <property type="entry name" value="RND_pump_MFP"/>
</dbReference>
<evidence type="ECO:0000256" key="2">
    <source>
        <dbReference type="SAM" id="MobiDB-lite"/>
    </source>
</evidence>
<keyword evidence="3" id="KW-1133">Transmembrane helix</keyword>
<evidence type="ECO:0000313" key="7">
    <source>
        <dbReference type="Proteomes" id="UP000706333"/>
    </source>
</evidence>
<feature type="compositionally biased region" description="Basic and acidic residues" evidence="2">
    <location>
        <begin position="1"/>
        <end position="11"/>
    </location>
</feature>
<feature type="domain" description="Multidrug resistance protein MdtA-like barrel-sandwich hybrid" evidence="4">
    <location>
        <begin position="97"/>
        <end position="229"/>
    </location>
</feature>
<evidence type="ECO:0008006" key="8">
    <source>
        <dbReference type="Google" id="ProtNLM"/>
    </source>
</evidence>
<dbReference type="Gene3D" id="2.40.50.100">
    <property type="match status" value="1"/>
</dbReference>
<dbReference type="RefSeq" id="WP_201156247.1">
    <property type="nucleotide sequence ID" value="NZ_NHSD01000130.1"/>
</dbReference>
<feature type="region of interest" description="Disordered" evidence="2">
    <location>
        <begin position="1"/>
        <end position="35"/>
    </location>
</feature>
<dbReference type="Gene3D" id="2.40.30.170">
    <property type="match status" value="1"/>
</dbReference>
<evidence type="ECO:0000259" key="5">
    <source>
        <dbReference type="Pfam" id="PF25989"/>
    </source>
</evidence>
<gene>
    <name evidence="6" type="ORF">CCR87_03755</name>
</gene>
<protein>
    <recommendedName>
        <fullName evidence="8">Efflux RND transporter periplasmic adaptor subunit</fullName>
    </recommendedName>
</protein>
<feature type="domain" description="YknX-like C-terminal permuted SH3-like" evidence="5">
    <location>
        <begin position="319"/>
        <end position="385"/>
    </location>
</feature>
<reference evidence="6" key="1">
    <citation type="submission" date="2017-05" db="EMBL/GenBank/DDBJ databases">
        <authorList>
            <person name="Imhoff J.F."/>
            <person name="Rahn T."/>
            <person name="Kuenzel S."/>
            <person name="Neulinger S.C."/>
        </authorList>
    </citation>
    <scope>NUCLEOTIDE SEQUENCE</scope>
    <source>
        <strain evidence="6">LMG 28126</strain>
    </source>
</reference>
<evidence type="ECO:0000259" key="4">
    <source>
        <dbReference type="Pfam" id="PF25917"/>
    </source>
</evidence>
<keyword evidence="3" id="KW-0812">Transmembrane</keyword>